<evidence type="ECO:0000313" key="4">
    <source>
        <dbReference type="Proteomes" id="UP000019118"/>
    </source>
</evidence>
<reference evidence="1" key="1">
    <citation type="journal article" date="2012" name="Insect Biochem. Mol. Biol.">
        <title>Transcriptome and full-length cDNA resources for the mountain pine beetle, Dendroctonus ponderosae Hopkins, a major insect pest of pine forests.</title>
        <authorList>
            <person name="Keeling C.I."/>
            <person name="Henderson H."/>
            <person name="Li M."/>
            <person name="Yuen M."/>
            <person name="Clark E.L."/>
            <person name="Fraser J.D."/>
            <person name="Huber D.P."/>
            <person name="Liao N.Y."/>
            <person name="Roderick Docking T."/>
            <person name="Birol I."/>
            <person name="Chan S.K."/>
            <person name="Taylor G.A."/>
            <person name="Palmquist D."/>
            <person name="Jones S.J."/>
            <person name="Bohlmann J."/>
        </authorList>
    </citation>
    <scope>NUCLEOTIDE SEQUENCE</scope>
    <source>
        <tissue evidence="1">Larvae</tissue>
    </source>
</reference>
<dbReference type="EMBL" id="KB741280">
    <property type="protein sequence ID" value="ENN70901.1"/>
    <property type="molecule type" value="Genomic_DNA"/>
</dbReference>
<dbReference type="HOGENOM" id="CLU_099307_1_0_1"/>
<dbReference type="KEGG" id="dpa:109544903"/>
<evidence type="ECO:0000313" key="3">
    <source>
        <dbReference type="EnsemblMetazoa" id="XP_019770883.1"/>
    </source>
</evidence>
<reference evidence="3" key="3">
    <citation type="submission" date="2024-08" db="UniProtKB">
        <authorList>
            <consortium name="EnsemblMetazoa"/>
        </authorList>
    </citation>
    <scope>IDENTIFICATION</scope>
</reference>
<name>J3JYT3_DENPD</name>
<dbReference type="AlphaFoldDB" id="J3JYT3"/>
<evidence type="ECO:0000313" key="2">
    <source>
        <dbReference type="EMBL" id="ENN70901.1"/>
    </source>
</evidence>
<reference evidence="2 4" key="2">
    <citation type="journal article" date="2013" name="Genome Biol.">
        <title>Draft genome of the mountain pine beetle, Dendroctonus ponderosae Hopkins, a major forest pest.</title>
        <authorList>
            <person name="Keeling C.I."/>
            <person name="Yuen M.M."/>
            <person name="Liao N.Y."/>
            <person name="Docking T.R."/>
            <person name="Chan S.K."/>
            <person name="Taylor G.A."/>
            <person name="Palmquist D.L."/>
            <person name="Jackman S.D."/>
            <person name="Nguyen A."/>
            <person name="Li M."/>
            <person name="Henderson H."/>
            <person name="Janes J.K."/>
            <person name="Zhao Y."/>
            <person name="Pandoh P."/>
            <person name="Moore R."/>
            <person name="Sperling F.A."/>
            <person name="Huber D.P."/>
            <person name="Birol I."/>
            <person name="Jones S.J."/>
            <person name="Bohlmann J."/>
        </authorList>
    </citation>
    <scope>NUCLEOTIDE SEQUENCE</scope>
</reference>
<dbReference type="OrthoDB" id="6578546at2759"/>
<proteinExistence type="evidence at transcript level"/>
<sequence length="188" mass="22388">MKTMQWKTRRIIYVVLGLVFTYLSIRVRTVEHKASVFLPKVHPNEPWEFVADFSNMKFLNPTITDFTVTDESGTYDHWKYSVQYSENLSHWPHLSNHAIAHFQVRTNDEKDVYFIHSNHRTCLFMGLYCLDSESEFKFFQPKQFSGATCEETVFYQCPMFLSYFCKREVAFQRNAIMSNLKKKLAKVY</sequence>
<protein>
    <submittedName>
        <fullName evidence="1 3">Uncharacterized protein</fullName>
    </submittedName>
</protein>
<organism evidence="1">
    <name type="scientific">Dendroctonus ponderosae</name>
    <name type="common">Mountain pine beetle</name>
    <dbReference type="NCBI Taxonomy" id="77166"/>
    <lineage>
        <taxon>Eukaryota</taxon>
        <taxon>Metazoa</taxon>
        <taxon>Ecdysozoa</taxon>
        <taxon>Arthropoda</taxon>
        <taxon>Hexapoda</taxon>
        <taxon>Insecta</taxon>
        <taxon>Pterygota</taxon>
        <taxon>Neoptera</taxon>
        <taxon>Endopterygota</taxon>
        <taxon>Coleoptera</taxon>
        <taxon>Polyphaga</taxon>
        <taxon>Cucujiformia</taxon>
        <taxon>Curculionidae</taxon>
        <taxon>Scolytinae</taxon>
        <taxon>Dendroctonus</taxon>
    </lineage>
</organism>
<dbReference type="OMA" id="HDWRYTV"/>
<accession>J3JYT3</accession>
<gene>
    <name evidence="3" type="primary">109544903</name>
    <name evidence="2" type="ORF">YQE_12306</name>
</gene>
<dbReference type="Proteomes" id="UP000019118">
    <property type="component" value="Unassembled WGS sequence"/>
</dbReference>
<keyword evidence="4" id="KW-1185">Reference proteome</keyword>
<evidence type="ECO:0000313" key="1">
    <source>
        <dbReference type="EMBL" id="AEE63371.1"/>
    </source>
</evidence>
<dbReference type="EnsemblMetazoa" id="XM_019915324.1">
    <property type="protein sequence ID" value="XP_019770883.1"/>
    <property type="gene ID" value="LOC109544903"/>
</dbReference>
<dbReference type="EMBL" id="BT128414">
    <property type="protein sequence ID" value="AEE63371.1"/>
    <property type="molecule type" value="mRNA"/>
</dbReference>